<evidence type="ECO:0000256" key="4">
    <source>
        <dbReference type="SAM" id="MobiDB-lite"/>
    </source>
</evidence>
<evidence type="ECO:0000256" key="3">
    <source>
        <dbReference type="PROSITE-ProRule" id="PRU00339"/>
    </source>
</evidence>
<dbReference type="PROSITE" id="PS50293">
    <property type="entry name" value="TPR_REGION"/>
    <property type="match status" value="1"/>
</dbReference>
<dbReference type="Pfam" id="PF13432">
    <property type="entry name" value="TPR_16"/>
    <property type="match status" value="2"/>
</dbReference>
<evidence type="ECO:0000313" key="6">
    <source>
        <dbReference type="Proteomes" id="UP001165122"/>
    </source>
</evidence>
<evidence type="ECO:0000313" key="5">
    <source>
        <dbReference type="EMBL" id="GMI18135.1"/>
    </source>
</evidence>
<evidence type="ECO:0000256" key="2">
    <source>
        <dbReference type="ARBA" id="ARBA00022803"/>
    </source>
</evidence>
<organism evidence="5 6">
    <name type="scientific">Triparma laevis f. longispina</name>
    <dbReference type="NCBI Taxonomy" id="1714387"/>
    <lineage>
        <taxon>Eukaryota</taxon>
        <taxon>Sar</taxon>
        <taxon>Stramenopiles</taxon>
        <taxon>Ochrophyta</taxon>
        <taxon>Bolidophyceae</taxon>
        <taxon>Parmales</taxon>
        <taxon>Triparmaceae</taxon>
        <taxon>Triparma</taxon>
    </lineage>
</organism>
<dbReference type="Pfam" id="PF13414">
    <property type="entry name" value="TPR_11"/>
    <property type="match status" value="1"/>
</dbReference>
<protein>
    <recommendedName>
        <fullName evidence="7">UDP-N-acetylglucosamine--peptide N-acetylglucosaminyltransferase SPINDLY</fullName>
    </recommendedName>
</protein>
<feature type="compositionally biased region" description="Basic residues" evidence="4">
    <location>
        <begin position="581"/>
        <end position="596"/>
    </location>
</feature>
<comment type="caution">
    <text evidence="5">The sequence shown here is derived from an EMBL/GenBank/DDBJ whole genome shotgun (WGS) entry which is preliminary data.</text>
</comment>
<dbReference type="PROSITE" id="PS50005">
    <property type="entry name" value="TPR"/>
    <property type="match status" value="6"/>
</dbReference>
<gene>
    <name evidence="5" type="ORF">TrLO_g4604</name>
</gene>
<dbReference type="SMART" id="SM00028">
    <property type="entry name" value="TPR"/>
    <property type="match status" value="11"/>
</dbReference>
<feature type="compositionally biased region" description="Basic and acidic residues" evidence="4">
    <location>
        <begin position="554"/>
        <end position="570"/>
    </location>
</feature>
<dbReference type="SUPFAM" id="SSF81901">
    <property type="entry name" value="HCP-like"/>
    <property type="match status" value="1"/>
</dbReference>
<dbReference type="PANTHER" id="PTHR44858:SF1">
    <property type="entry name" value="UDP-N-ACETYLGLUCOSAMINE--PEPTIDE N-ACETYLGLUCOSAMINYLTRANSFERASE SPINDLY-RELATED"/>
    <property type="match status" value="1"/>
</dbReference>
<feature type="repeat" description="TPR" evidence="3">
    <location>
        <begin position="269"/>
        <end position="302"/>
    </location>
</feature>
<dbReference type="InterPro" id="IPR050498">
    <property type="entry name" value="Ycf3"/>
</dbReference>
<name>A0A9W7FU13_9STRA</name>
<proteinExistence type="predicted"/>
<accession>A0A9W7FU13</accession>
<feature type="repeat" description="TPR" evidence="3">
    <location>
        <begin position="85"/>
        <end position="118"/>
    </location>
</feature>
<dbReference type="InterPro" id="IPR019734">
    <property type="entry name" value="TPR_rpt"/>
</dbReference>
<dbReference type="AlphaFoldDB" id="A0A9W7FU13"/>
<dbReference type="PANTHER" id="PTHR44858">
    <property type="entry name" value="TETRATRICOPEPTIDE REPEAT PROTEIN 6"/>
    <property type="match status" value="1"/>
</dbReference>
<dbReference type="Gene3D" id="1.25.40.10">
    <property type="entry name" value="Tetratricopeptide repeat domain"/>
    <property type="match status" value="4"/>
</dbReference>
<feature type="repeat" description="TPR" evidence="3">
    <location>
        <begin position="360"/>
        <end position="393"/>
    </location>
</feature>
<keyword evidence="6" id="KW-1185">Reference proteome</keyword>
<dbReference type="Pfam" id="PF13181">
    <property type="entry name" value="TPR_8"/>
    <property type="match status" value="1"/>
</dbReference>
<reference evidence="6" key="1">
    <citation type="journal article" date="2023" name="Commun. Biol.">
        <title>Genome analysis of Parmales, the sister group of diatoms, reveals the evolutionary specialization of diatoms from phago-mixotrophs to photoautotrophs.</title>
        <authorList>
            <person name="Ban H."/>
            <person name="Sato S."/>
            <person name="Yoshikawa S."/>
            <person name="Yamada K."/>
            <person name="Nakamura Y."/>
            <person name="Ichinomiya M."/>
            <person name="Sato N."/>
            <person name="Blanc-Mathieu R."/>
            <person name="Endo H."/>
            <person name="Kuwata A."/>
            <person name="Ogata H."/>
        </authorList>
    </citation>
    <scope>NUCLEOTIDE SEQUENCE [LARGE SCALE GENOMIC DNA]</scope>
    <source>
        <strain evidence="6">NIES 3700</strain>
    </source>
</reference>
<feature type="repeat" description="TPR" evidence="3">
    <location>
        <begin position="394"/>
        <end position="427"/>
    </location>
</feature>
<sequence length="603" mass="66623">MKGSSGRQRIDRRGSLFGSLILAQNDDILQLNAHIGTLQTHLSDPTVLNKESVHNNLANAYMKCDRIEEAIGHYKEALELNKEDAAAYMNLGVAFKHMNRFEEALKYFEKSLQLRPTADEHYNMANTYLKLSPPNYTSAISHYKEALRMDGGHLNCHQNLGLALKNVGKVDEAIGEMREAVRLGDGGEVNSFYNLGNLLGTKAREMGGVKGGGGEYLQEAVELYREAAILAPVDADIKTNLGITLAGLGRGAEAVAEYFEVMKLQPGDAMTHFNCGNALLQDGDIKGAIEQFKQSLTLDEAFLDAQYNLGITLMEAGEMEEACKVLEGHLQSIDEKEDEDEDEGGEMTEAQVMSSLDDKALIYYNLGTMYSKRGMPVESKEALENSIELKDDDSMAHLNLGNQEISLGNVEEGLKQFELAVQFSPDDPSILRNLAYVLIEQGNLEQGAEKLRRCLELSPDDNEIKSYLDQIEEELSIKTKILNDIKVLEEKVATEEGKSNVKDKAGLAMAYRANNEFGKAREQLEQCFFLQPNHPQLPAILEQVKKQEVELAAENEKEENTEKMGNEEIVHATGRFSMFGGKKKGRGKKKGGKKGSGKVAVAG</sequence>
<dbReference type="SUPFAM" id="SSF48452">
    <property type="entry name" value="TPR-like"/>
    <property type="match status" value="1"/>
</dbReference>
<evidence type="ECO:0008006" key="7">
    <source>
        <dbReference type="Google" id="ProtNLM"/>
    </source>
</evidence>
<keyword evidence="1" id="KW-0677">Repeat</keyword>
<evidence type="ECO:0000256" key="1">
    <source>
        <dbReference type="ARBA" id="ARBA00022737"/>
    </source>
</evidence>
<dbReference type="InterPro" id="IPR011990">
    <property type="entry name" value="TPR-like_helical_dom_sf"/>
</dbReference>
<feature type="repeat" description="TPR" evidence="3">
    <location>
        <begin position="428"/>
        <end position="461"/>
    </location>
</feature>
<dbReference type="Proteomes" id="UP001165122">
    <property type="component" value="Unassembled WGS sequence"/>
</dbReference>
<keyword evidence="2 3" id="KW-0802">TPR repeat</keyword>
<dbReference type="OrthoDB" id="1926212at2759"/>
<feature type="repeat" description="TPR" evidence="3">
    <location>
        <begin position="51"/>
        <end position="84"/>
    </location>
</feature>
<dbReference type="Pfam" id="PF13424">
    <property type="entry name" value="TPR_12"/>
    <property type="match status" value="1"/>
</dbReference>
<feature type="region of interest" description="Disordered" evidence="4">
    <location>
        <begin position="554"/>
        <end position="603"/>
    </location>
</feature>
<dbReference type="EMBL" id="BRXW01000321">
    <property type="protein sequence ID" value="GMI18135.1"/>
    <property type="molecule type" value="Genomic_DNA"/>
</dbReference>